<accession>A0A9D1HMU5</accession>
<keyword evidence="6" id="KW-0548">Nucleotidyltransferase</keyword>
<evidence type="ECO:0000256" key="2">
    <source>
        <dbReference type="ARBA" id="ARBA00010480"/>
    </source>
</evidence>
<protein>
    <recommendedName>
        <fullName evidence="4">Glucose-1-phosphate thymidylyltransferase</fullName>
        <ecNumber evidence="3">2.7.7.24</ecNumber>
    </recommendedName>
    <alternativeName>
        <fullName evidence="10">dTDP-glucose pyrophosphorylase</fullName>
    </alternativeName>
    <alternativeName>
        <fullName evidence="9">dTDP-glucose synthase</fullName>
    </alternativeName>
</protein>
<dbReference type="SUPFAM" id="SSF53448">
    <property type="entry name" value="Nucleotide-diphospho-sugar transferases"/>
    <property type="match status" value="1"/>
</dbReference>
<dbReference type="InterPro" id="IPR005835">
    <property type="entry name" value="NTP_transferase_dom"/>
</dbReference>
<comment type="catalytic activity">
    <reaction evidence="11">
        <text>dTTP + alpha-D-glucose 1-phosphate + H(+) = dTDP-alpha-D-glucose + diphosphate</text>
        <dbReference type="Rhea" id="RHEA:15225"/>
        <dbReference type="ChEBI" id="CHEBI:15378"/>
        <dbReference type="ChEBI" id="CHEBI:33019"/>
        <dbReference type="ChEBI" id="CHEBI:37568"/>
        <dbReference type="ChEBI" id="CHEBI:57477"/>
        <dbReference type="ChEBI" id="CHEBI:58601"/>
        <dbReference type="EC" id="2.7.7.24"/>
    </reaction>
</comment>
<gene>
    <name evidence="13" type="ORF">IAB00_06240</name>
</gene>
<evidence type="ECO:0000256" key="6">
    <source>
        <dbReference type="ARBA" id="ARBA00022695"/>
    </source>
</evidence>
<feature type="domain" description="Nucleotidyl transferase" evidence="12">
    <location>
        <begin position="10"/>
        <end position="245"/>
    </location>
</feature>
<dbReference type="InterPro" id="IPR029044">
    <property type="entry name" value="Nucleotide-diphossugar_trans"/>
</dbReference>
<comment type="caution">
    <text evidence="13">The sequence shown here is derived from an EMBL/GenBank/DDBJ whole genome shotgun (WGS) entry which is preliminary data.</text>
</comment>
<reference evidence="13" key="1">
    <citation type="submission" date="2020-10" db="EMBL/GenBank/DDBJ databases">
        <authorList>
            <person name="Gilroy R."/>
        </authorList>
    </citation>
    <scope>NUCLEOTIDE SEQUENCE</scope>
    <source>
        <strain evidence="13">2830</strain>
    </source>
</reference>
<keyword evidence="7" id="KW-0479">Metal-binding</keyword>
<proteinExistence type="inferred from homology"/>
<dbReference type="EC" id="2.7.7.24" evidence="3"/>
<dbReference type="AlphaFoldDB" id="A0A9D1HMU5"/>
<evidence type="ECO:0000313" key="13">
    <source>
        <dbReference type="EMBL" id="HIU10818.1"/>
    </source>
</evidence>
<dbReference type="GO" id="GO:0008879">
    <property type="term" value="F:glucose-1-phosphate thymidylyltransferase activity"/>
    <property type="evidence" value="ECO:0007669"/>
    <property type="project" value="UniProtKB-EC"/>
</dbReference>
<evidence type="ECO:0000256" key="1">
    <source>
        <dbReference type="ARBA" id="ARBA00001946"/>
    </source>
</evidence>
<dbReference type="Gene3D" id="3.90.550.10">
    <property type="entry name" value="Spore Coat Polysaccharide Biosynthesis Protein SpsA, Chain A"/>
    <property type="match status" value="1"/>
</dbReference>
<reference evidence="13" key="2">
    <citation type="journal article" date="2021" name="PeerJ">
        <title>Extensive microbial diversity within the chicken gut microbiome revealed by metagenomics and culture.</title>
        <authorList>
            <person name="Gilroy R."/>
            <person name="Ravi A."/>
            <person name="Getino M."/>
            <person name="Pursley I."/>
            <person name="Horton D.L."/>
            <person name="Alikhan N.F."/>
            <person name="Baker D."/>
            <person name="Gharbi K."/>
            <person name="Hall N."/>
            <person name="Watson M."/>
            <person name="Adriaenssens E.M."/>
            <person name="Foster-Nyarko E."/>
            <person name="Jarju S."/>
            <person name="Secka A."/>
            <person name="Antonio M."/>
            <person name="Oren A."/>
            <person name="Chaudhuri R.R."/>
            <person name="La Ragione R."/>
            <person name="Hildebrand F."/>
            <person name="Pallen M.J."/>
        </authorList>
    </citation>
    <scope>NUCLEOTIDE SEQUENCE</scope>
    <source>
        <strain evidence="13">2830</strain>
    </source>
</reference>
<sequence>MKEKNGALCGVVLAAGAGSRLGYPNKLGGKPMVRAAGRPLVDHALIKLAAAGLSDVALVVNPANRLVIEAHVADGRAFGLRVTYVVQHEPLGIAHALSLCEDFAAGRHVLLLLVDNLFQADIRRAVAAYTVQAQMDTDQAEIFLVRVPNPQDYGVAVLAGENIAALVEKPSSFISDLAVIGLYLYPPEAFGLIPALSPSARGELEITDLNSLFLQKGRLSYQKLSGWWLDVGTEERLAQAERLLAEQGLL</sequence>
<evidence type="ECO:0000256" key="3">
    <source>
        <dbReference type="ARBA" id="ARBA00012461"/>
    </source>
</evidence>
<evidence type="ECO:0000256" key="11">
    <source>
        <dbReference type="ARBA" id="ARBA00049336"/>
    </source>
</evidence>
<dbReference type="PANTHER" id="PTHR43532:SF1">
    <property type="entry name" value="GLUCOSE-1-PHOSPHATE THYMIDYLYLTRANSFERASE 1"/>
    <property type="match status" value="1"/>
</dbReference>
<evidence type="ECO:0000313" key="14">
    <source>
        <dbReference type="Proteomes" id="UP000824124"/>
    </source>
</evidence>
<comment type="cofactor">
    <cofactor evidence="1">
        <name>Mg(2+)</name>
        <dbReference type="ChEBI" id="CHEBI:18420"/>
    </cofactor>
</comment>
<evidence type="ECO:0000256" key="9">
    <source>
        <dbReference type="ARBA" id="ARBA00032492"/>
    </source>
</evidence>
<dbReference type="GO" id="GO:0046872">
    <property type="term" value="F:metal ion binding"/>
    <property type="evidence" value="ECO:0007669"/>
    <property type="project" value="UniProtKB-KW"/>
</dbReference>
<evidence type="ECO:0000256" key="5">
    <source>
        <dbReference type="ARBA" id="ARBA00022679"/>
    </source>
</evidence>
<evidence type="ECO:0000259" key="12">
    <source>
        <dbReference type="Pfam" id="PF00483"/>
    </source>
</evidence>
<evidence type="ECO:0000256" key="4">
    <source>
        <dbReference type="ARBA" id="ARBA00017654"/>
    </source>
</evidence>
<dbReference type="Proteomes" id="UP000824124">
    <property type="component" value="Unassembled WGS sequence"/>
</dbReference>
<dbReference type="PANTHER" id="PTHR43532">
    <property type="entry name" value="GLUCOSE-1-PHOSPHATE THYMIDYLYLTRANSFERASE"/>
    <property type="match status" value="1"/>
</dbReference>
<comment type="similarity">
    <text evidence="2">Belongs to the glucose-1-phosphate thymidylyltransferase family.</text>
</comment>
<dbReference type="EMBL" id="DVMH01000031">
    <property type="protein sequence ID" value="HIU10818.1"/>
    <property type="molecule type" value="Genomic_DNA"/>
</dbReference>
<evidence type="ECO:0000256" key="8">
    <source>
        <dbReference type="ARBA" id="ARBA00022842"/>
    </source>
</evidence>
<organism evidence="13 14">
    <name type="scientific">Candidatus Avidehalobacter gallistercoris</name>
    <dbReference type="NCBI Taxonomy" id="2840694"/>
    <lineage>
        <taxon>Bacteria</taxon>
        <taxon>Bacillati</taxon>
        <taxon>Bacillota</taxon>
        <taxon>Clostridia</taxon>
        <taxon>Eubacteriales</taxon>
        <taxon>Peptococcaceae</taxon>
        <taxon>Peptococcaceae incertae sedis</taxon>
        <taxon>Candidatus Avidehalobacter</taxon>
    </lineage>
</organism>
<keyword evidence="5 13" id="KW-0808">Transferase</keyword>
<evidence type="ECO:0000256" key="7">
    <source>
        <dbReference type="ARBA" id="ARBA00022723"/>
    </source>
</evidence>
<evidence type="ECO:0000256" key="10">
    <source>
        <dbReference type="ARBA" id="ARBA00032598"/>
    </source>
</evidence>
<name>A0A9D1HMU5_9FIRM</name>
<keyword evidence="8" id="KW-0460">Magnesium</keyword>
<dbReference type="Pfam" id="PF00483">
    <property type="entry name" value="NTP_transferase"/>
    <property type="match status" value="1"/>
</dbReference>
<dbReference type="InterPro" id="IPR005907">
    <property type="entry name" value="G1P_thy_trans_s"/>
</dbReference>